<keyword evidence="5 14" id="KW-0552">Olfaction</keyword>
<dbReference type="PROSITE" id="PS50262">
    <property type="entry name" value="G_PROTEIN_RECEP_F1_2"/>
    <property type="match status" value="1"/>
</dbReference>
<dbReference type="GO" id="GO:0005886">
    <property type="term" value="C:plasma membrane"/>
    <property type="evidence" value="ECO:0007669"/>
    <property type="project" value="UniProtKB-SubCell"/>
</dbReference>
<feature type="transmembrane region" description="Helical" evidence="14">
    <location>
        <begin position="139"/>
        <end position="160"/>
    </location>
</feature>
<feature type="transmembrane region" description="Helical" evidence="14">
    <location>
        <begin position="269"/>
        <end position="289"/>
    </location>
</feature>
<evidence type="ECO:0000256" key="4">
    <source>
        <dbReference type="ARBA" id="ARBA00022692"/>
    </source>
</evidence>
<dbReference type="SUPFAM" id="SSF81321">
    <property type="entry name" value="Family A G protein-coupled receptor-like"/>
    <property type="match status" value="1"/>
</dbReference>
<sequence length="308" mass="35758">MENNLNTTYIIVDGYVEMTKYRYLYFVIMFTAYILIICSNSTIVYLIWIHQNLHEPMYIFIAALLINAVLFSTAVYPKLFIDFLSEKQIISYSTCLFQYFMFYSLGGSEFLLLSAMAYDRYVSICKPLQYPTIMRRTTVRIFLVLAWLVPACHVAVPAVLSADKTLCSFTLKGIICNSTFYKLHCVTSIALNIYGLVVFANIIMSPLLFILFTYIRIIIISYRSSREVRKKAAQTCLPHLLVLINYSCLSAYDFLLLRIETDFPKIVRFIMSLQVILYHPLFNPIIYGLKMKEIYKHLKSLFCPGKII</sequence>
<feature type="transmembrane region" description="Helical" evidence="14">
    <location>
        <begin position="193"/>
        <end position="215"/>
    </location>
</feature>
<keyword evidence="3 14" id="KW-0716">Sensory transduction</keyword>
<keyword evidence="11" id="KW-0325">Glycoprotein</keyword>
<evidence type="ECO:0000256" key="8">
    <source>
        <dbReference type="ARBA" id="ARBA00023136"/>
    </source>
</evidence>
<name>A0A3B4V4V5_SERDU</name>
<reference evidence="16" key="2">
    <citation type="submission" date="2025-09" db="UniProtKB">
        <authorList>
            <consortium name="Ensembl"/>
        </authorList>
    </citation>
    <scope>IDENTIFICATION</scope>
</reference>
<dbReference type="KEGG" id="sdu:111218089"/>
<comment type="similarity">
    <text evidence="13">Belongs to the G-protein coupled receptor 1 family.</text>
</comment>
<feature type="transmembrane region" description="Helical" evidence="14">
    <location>
        <begin position="96"/>
        <end position="118"/>
    </location>
</feature>
<dbReference type="AlphaFoldDB" id="A0A3B4V4V5"/>
<dbReference type="GO" id="GO:0005549">
    <property type="term" value="F:odorant binding"/>
    <property type="evidence" value="ECO:0007669"/>
    <property type="project" value="TreeGrafter"/>
</dbReference>
<dbReference type="PANTHER" id="PTHR26451">
    <property type="entry name" value="G_PROTEIN_RECEP_F1_2 DOMAIN-CONTAINING PROTEIN"/>
    <property type="match status" value="1"/>
</dbReference>
<keyword evidence="17" id="KW-1185">Reference proteome</keyword>
<keyword evidence="6 14" id="KW-1133">Transmembrane helix</keyword>
<dbReference type="InterPro" id="IPR000725">
    <property type="entry name" value="Olfact_rcpt"/>
</dbReference>
<proteinExistence type="inferred from homology"/>
<dbReference type="FunFam" id="1.20.1070.10:FF:000024">
    <property type="entry name" value="Olfactory receptor"/>
    <property type="match status" value="1"/>
</dbReference>
<dbReference type="Proteomes" id="UP000261420">
    <property type="component" value="Unplaced"/>
</dbReference>
<protein>
    <recommendedName>
        <fullName evidence="14">Olfactory receptor</fullName>
    </recommendedName>
</protein>
<feature type="transmembrane region" description="Helical" evidence="14">
    <location>
        <begin position="236"/>
        <end position="257"/>
    </location>
</feature>
<evidence type="ECO:0000256" key="10">
    <source>
        <dbReference type="ARBA" id="ARBA00023170"/>
    </source>
</evidence>
<keyword evidence="9" id="KW-1015">Disulfide bond</keyword>
<evidence type="ECO:0000313" key="17">
    <source>
        <dbReference type="Proteomes" id="UP000261420"/>
    </source>
</evidence>
<dbReference type="InterPro" id="IPR000276">
    <property type="entry name" value="GPCR_Rhodpsn"/>
</dbReference>
<keyword evidence="12 13" id="KW-0807">Transducer</keyword>
<evidence type="ECO:0000256" key="2">
    <source>
        <dbReference type="ARBA" id="ARBA00022475"/>
    </source>
</evidence>
<evidence type="ECO:0000256" key="6">
    <source>
        <dbReference type="ARBA" id="ARBA00022989"/>
    </source>
</evidence>
<dbReference type="GeneTree" id="ENSGT01030000234640"/>
<accession>A0A3B4V4V5</accession>
<dbReference type="PROSITE" id="PS00237">
    <property type="entry name" value="G_PROTEIN_RECEP_F1_1"/>
    <property type="match status" value="1"/>
</dbReference>
<evidence type="ECO:0000313" key="16">
    <source>
        <dbReference type="Ensembl" id="ENSSDUP00000025768.1"/>
    </source>
</evidence>
<feature type="transmembrane region" description="Helical" evidence="14">
    <location>
        <begin position="23"/>
        <end position="48"/>
    </location>
</feature>
<keyword evidence="4 13" id="KW-0812">Transmembrane</keyword>
<comment type="subcellular location">
    <subcellularLocation>
        <location evidence="1 14">Cell membrane</location>
        <topology evidence="1 14">Multi-pass membrane protein</topology>
    </subcellularLocation>
</comment>
<evidence type="ECO:0000256" key="3">
    <source>
        <dbReference type="ARBA" id="ARBA00022606"/>
    </source>
</evidence>
<keyword evidence="8 14" id="KW-0472">Membrane</keyword>
<keyword evidence="7 13" id="KW-0297">G-protein coupled receptor</keyword>
<dbReference type="InterPro" id="IPR017452">
    <property type="entry name" value="GPCR_Rhodpsn_7TM"/>
</dbReference>
<keyword evidence="2 14" id="KW-1003">Cell membrane</keyword>
<dbReference type="GO" id="GO:0004930">
    <property type="term" value="F:G protein-coupled receptor activity"/>
    <property type="evidence" value="ECO:0007669"/>
    <property type="project" value="UniProtKB-KW"/>
</dbReference>
<feature type="transmembrane region" description="Helical" evidence="14">
    <location>
        <begin position="57"/>
        <end position="76"/>
    </location>
</feature>
<evidence type="ECO:0000256" key="13">
    <source>
        <dbReference type="RuleBase" id="RU000688"/>
    </source>
</evidence>
<evidence type="ECO:0000256" key="5">
    <source>
        <dbReference type="ARBA" id="ARBA00022725"/>
    </source>
</evidence>
<evidence type="ECO:0000256" key="7">
    <source>
        <dbReference type="ARBA" id="ARBA00023040"/>
    </source>
</evidence>
<dbReference type="InterPro" id="IPR052921">
    <property type="entry name" value="GPCR1_Superfamily_Member"/>
</dbReference>
<dbReference type="Pfam" id="PF13853">
    <property type="entry name" value="7tm_4"/>
    <property type="match status" value="1"/>
</dbReference>
<dbReference type="GeneID" id="111218089"/>
<reference evidence="16" key="1">
    <citation type="submission" date="2025-08" db="UniProtKB">
        <authorList>
            <consortium name="Ensembl"/>
        </authorList>
    </citation>
    <scope>IDENTIFICATION</scope>
</reference>
<dbReference type="Ensembl" id="ENSSDUT00000026235.1">
    <property type="protein sequence ID" value="ENSSDUP00000025768.1"/>
    <property type="gene ID" value="ENSSDUG00000018688.1"/>
</dbReference>
<evidence type="ECO:0000256" key="1">
    <source>
        <dbReference type="ARBA" id="ARBA00004651"/>
    </source>
</evidence>
<dbReference type="GO" id="GO:0004984">
    <property type="term" value="F:olfactory receptor activity"/>
    <property type="evidence" value="ECO:0007669"/>
    <property type="project" value="InterPro"/>
</dbReference>
<evidence type="ECO:0000256" key="11">
    <source>
        <dbReference type="ARBA" id="ARBA00023180"/>
    </source>
</evidence>
<evidence type="ECO:0000256" key="14">
    <source>
        <dbReference type="RuleBase" id="RU363047"/>
    </source>
</evidence>
<dbReference type="OMA" id="VFANIIM"/>
<keyword evidence="10 13" id="KW-0675">Receptor</keyword>
<dbReference type="PRINTS" id="PR00245">
    <property type="entry name" value="OLFACTORYR"/>
</dbReference>
<evidence type="ECO:0000256" key="9">
    <source>
        <dbReference type="ARBA" id="ARBA00023157"/>
    </source>
</evidence>
<dbReference type="PANTHER" id="PTHR26451:SF847">
    <property type="entry name" value="ODORANT RECEPTOR-RELATED"/>
    <property type="match status" value="1"/>
</dbReference>
<dbReference type="Gene3D" id="1.20.1070.10">
    <property type="entry name" value="Rhodopsin 7-helix transmembrane proteins"/>
    <property type="match status" value="1"/>
</dbReference>
<feature type="domain" description="G-protein coupled receptors family 1 profile" evidence="15">
    <location>
        <begin position="39"/>
        <end position="287"/>
    </location>
</feature>
<organism evidence="16 17">
    <name type="scientific">Seriola dumerili</name>
    <name type="common">Greater amberjack</name>
    <name type="synonym">Caranx dumerili</name>
    <dbReference type="NCBI Taxonomy" id="41447"/>
    <lineage>
        <taxon>Eukaryota</taxon>
        <taxon>Metazoa</taxon>
        <taxon>Chordata</taxon>
        <taxon>Craniata</taxon>
        <taxon>Vertebrata</taxon>
        <taxon>Euteleostomi</taxon>
        <taxon>Actinopterygii</taxon>
        <taxon>Neopterygii</taxon>
        <taxon>Teleostei</taxon>
        <taxon>Neoteleostei</taxon>
        <taxon>Acanthomorphata</taxon>
        <taxon>Carangaria</taxon>
        <taxon>Carangiformes</taxon>
        <taxon>Carangidae</taxon>
        <taxon>Seriola</taxon>
    </lineage>
</organism>
<dbReference type="RefSeq" id="XP_022595905.1">
    <property type="nucleotide sequence ID" value="XM_022740184.1"/>
</dbReference>
<evidence type="ECO:0000256" key="12">
    <source>
        <dbReference type="ARBA" id="ARBA00023224"/>
    </source>
</evidence>
<dbReference type="PRINTS" id="PR00237">
    <property type="entry name" value="GPCRRHODOPSN"/>
</dbReference>
<evidence type="ECO:0000259" key="15">
    <source>
        <dbReference type="PROSITE" id="PS50262"/>
    </source>
</evidence>